<evidence type="ECO:0000256" key="1">
    <source>
        <dbReference type="ARBA" id="ARBA00022801"/>
    </source>
</evidence>
<dbReference type="SUPFAM" id="SSF52499">
    <property type="entry name" value="Isochorismatase-like hydrolases"/>
    <property type="match status" value="1"/>
</dbReference>
<reference evidence="3 4" key="1">
    <citation type="submission" date="2017-03" db="EMBL/GenBank/DDBJ databases">
        <title>Genome analysis of strain PAMC 26510.</title>
        <authorList>
            <person name="Oh H.-M."/>
            <person name="Yang J.-A."/>
        </authorList>
    </citation>
    <scope>NUCLEOTIDE SEQUENCE [LARGE SCALE GENOMIC DNA]</scope>
    <source>
        <strain evidence="3 4">PAMC 26510</strain>
    </source>
</reference>
<dbReference type="Proteomes" id="UP000194546">
    <property type="component" value="Unassembled WGS sequence"/>
</dbReference>
<evidence type="ECO:0000313" key="4">
    <source>
        <dbReference type="Proteomes" id="UP000194546"/>
    </source>
</evidence>
<dbReference type="GO" id="GO:0016787">
    <property type="term" value="F:hydrolase activity"/>
    <property type="evidence" value="ECO:0007669"/>
    <property type="project" value="UniProtKB-KW"/>
</dbReference>
<dbReference type="Pfam" id="PF00857">
    <property type="entry name" value="Isochorismatase"/>
    <property type="match status" value="1"/>
</dbReference>
<proteinExistence type="predicted"/>
<comment type="caution">
    <text evidence="3">The sequence shown here is derived from an EMBL/GenBank/DDBJ whole genome shotgun (WGS) entry which is preliminary data.</text>
</comment>
<organism evidence="3 4">
    <name type="scientific">Caballeronia sordidicola</name>
    <name type="common">Burkholderia sordidicola</name>
    <dbReference type="NCBI Taxonomy" id="196367"/>
    <lineage>
        <taxon>Bacteria</taxon>
        <taxon>Pseudomonadati</taxon>
        <taxon>Pseudomonadota</taxon>
        <taxon>Betaproteobacteria</taxon>
        <taxon>Burkholderiales</taxon>
        <taxon>Burkholderiaceae</taxon>
        <taxon>Caballeronia</taxon>
    </lineage>
</organism>
<dbReference type="RefSeq" id="WP_086382797.1">
    <property type="nucleotide sequence ID" value="NZ_NBTY01000144.1"/>
</dbReference>
<protein>
    <submittedName>
        <fullName evidence="3">Nicotinamidase/isochorismatase family protein</fullName>
    </submittedName>
</protein>
<dbReference type="AlphaFoldDB" id="A0A242MGG6"/>
<dbReference type="Gene3D" id="3.40.50.850">
    <property type="entry name" value="Isochorismatase-like"/>
    <property type="match status" value="1"/>
</dbReference>
<dbReference type="CDD" id="cd00431">
    <property type="entry name" value="cysteine_hydrolases"/>
    <property type="match status" value="1"/>
</dbReference>
<keyword evidence="1" id="KW-0378">Hydrolase</keyword>
<evidence type="ECO:0000313" key="3">
    <source>
        <dbReference type="EMBL" id="OTP70048.1"/>
    </source>
</evidence>
<dbReference type="PANTHER" id="PTHR43540">
    <property type="entry name" value="PEROXYUREIDOACRYLATE/UREIDOACRYLATE AMIDOHYDROLASE-RELATED"/>
    <property type="match status" value="1"/>
</dbReference>
<sequence>MSSLDLNPERTALVAIDLQHGILARPLGPHAAADVVANSVQLANAVRAKGGLVVWVRVDLTAILHLSADAPTAPPKGSPPPPASASELTAELGIQSGDVVVTKRQWGAFYGTDLEQQLRRKGIRTVIMSGIATNFGVESTARGAFDRGYELVFAEDAMTSLSADAHAFVVGNIFPRMGRVRATADVVKALQEG</sequence>
<accession>A0A242MGG6</accession>
<dbReference type="NCBIfam" id="NF008517">
    <property type="entry name" value="PRK11440.1"/>
    <property type="match status" value="1"/>
</dbReference>
<feature type="domain" description="Isochorismatase-like" evidence="2">
    <location>
        <begin position="11"/>
        <end position="185"/>
    </location>
</feature>
<gene>
    <name evidence="3" type="ORF">PAMC26510_26240</name>
</gene>
<dbReference type="InterPro" id="IPR050272">
    <property type="entry name" value="Isochorismatase-like_hydrls"/>
</dbReference>
<evidence type="ECO:0000259" key="2">
    <source>
        <dbReference type="Pfam" id="PF00857"/>
    </source>
</evidence>
<dbReference type="PANTHER" id="PTHR43540:SF7">
    <property type="entry name" value="ISOCHORISMATASE FAMILY PROTEIN YECD"/>
    <property type="match status" value="1"/>
</dbReference>
<dbReference type="EMBL" id="NBTY01000144">
    <property type="protein sequence ID" value="OTP70048.1"/>
    <property type="molecule type" value="Genomic_DNA"/>
</dbReference>
<dbReference type="InterPro" id="IPR036380">
    <property type="entry name" value="Isochorismatase-like_sf"/>
</dbReference>
<name>A0A242MGG6_CABSO</name>
<dbReference type="InterPro" id="IPR000868">
    <property type="entry name" value="Isochorismatase-like_dom"/>
</dbReference>